<dbReference type="EMBL" id="JABSTR010000006">
    <property type="protein sequence ID" value="KAH9372750.1"/>
    <property type="molecule type" value="Genomic_DNA"/>
</dbReference>
<evidence type="ECO:0000313" key="3">
    <source>
        <dbReference type="Proteomes" id="UP000821853"/>
    </source>
</evidence>
<dbReference type="Gene3D" id="3.40.50.12780">
    <property type="entry name" value="N-terminal domain of ligase-like"/>
    <property type="match status" value="1"/>
</dbReference>
<dbReference type="Proteomes" id="UP000821853">
    <property type="component" value="Chromosome 4"/>
</dbReference>
<proteinExistence type="predicted"/>
<reference evidence="2 3" key="1">
    <citation type="journal article" date="2020" name="Cell">
        <title>Large-Scale Comparative Analyses of Tick Genomes Elucidate Their Genetic Diversity and Vector Capacities.</title>
        <authorList>
            <consortium name="Tick Genome and Microbiome Consortium (TIGMIC)"/>
            <person name="Jia N."/>
            <person name="Wang J."/>
            <person name="Shi W."/>
            <person name="Du L."/>
            <person name="Sun Y."/>
            <person name="Zhan W."/>
            <person name="Jiang J.F."/>
            <person name="Wang Q."/>
            <person name="Zhang B."/>
            <person name="Ji P."/>
            <person name="Bell-Sakyi L."/>
            <person name="Cui X.M."/>
            <person name="Yuan T.T."/>
            <person name="Jiang B.G."/>
            <person name="Yang W.F."/>
            <person name="Lam T.T."/>
            <person name="Chang Q.C."/>
            <person name="Ding S.J."/>
            <person name="Wang X.J."/>
            <person name="Zhu J.G."/>
            <person name="Ruan X.D."/>
            <person name="Zhao L."/>
            <person name="Wei J.T."/>
            <person name="Ye R.Z."/>
            <person name="Que T.C."/>
            <person name="Du C.H."/>
            <person name="Zhou Y.H."/>
            <person name="Cheng J.X."/>
            <person name="Dai P.F."/>
            <person name="Guo W.B."/>
            <person name="Han X.H."/>
            <person name="Huang E.J."/>
            <person name="Li L.F."/>
            <person name="Wei W."/>
            <person name="Gao Y.C."/>
            <person name="Liu J.Z."/>
            <person name="Shao H.Z."/>
            <person name="Wang X."/>
            <person name="Wang C.C."/>
            <person name="Yang T.C."/>
            <person name="Huo Q.B."/>
            <person name="Li W."/>
            <person name="Chen H.Y."/>
            <person name="Chen S.E."/>
            <person name="Zhou L.G."/>
            <person name="Ni X.B."/>
            <person name="Tian J.H."/>
            <person name="Sheng Y."/>
            <person name="Liu T."/>
            <person name="Pan Y.S."/>
            <person name="Xia L.Y."/>
            <person name="Li J."/>
            <person name="Zhao F."/>
            <person name="Cao W.C."/>
        </authorList>
    </citation>
    <scope>NUCLEOTIDE SEQUENCE [LARGE SCALE GENOMIC DNA]</scope>
    <source>
        <strain evidence="2">HaeL-2018</strain>
    </source>
</reference>
<dbReference type="SUPFAM" id="SSF56801">
    <property type="entry name" value="Acetyl-CoA synthetase-like"/>
    <property type="match status" value="1"/>
</dbReference>
<protein>
    <recommendedName>
        <fullName evidence="1">AMP-dependent synthetase/ligase domain-containing protein</fullName>
    </recommendedName>
</protein>
<keyword evidence="3" id="KW-1185">Reference proteome</keyword>
<organism evidence="2 3">
    <name type="scientific">Haemaphysalis longicornis</name>
    <name type="common">Bush tick</name>
    <dbReference type="NCBI Taxonomy" id="44386"/>
    <lineage>
        <taxon>Eukaryota</taxon>
        <taxon>Metazoa</taxon>
        <taxon>Ecdysozoa</taxon>
        <taxon>Arthropoda</taxon>
        <taxon>Chelicerata</taxon>
        <taxon>Arachnida</taxon>
        <taxon>Acari</taxon>
        <taxon>Parasitiformes</taxon>
        <taxon>Ixodida</taxon>
        <taxon>Ixodoidea</taxon>
        <taxon>Ixodidae</taxon>
        <taxon>Haemaphysalinae</taxon>
        <taxon>Haemaphysalis</taxon>
    </lineage>
</organism>
<sequence>MYEHMPKSPNFRSPHMLVDMCCAERCWYGGVMRCGFRRHCVKPGDLIGIQLNNSVENLAAVLGCIFAGATIVLVKTSLTERENTETHT</sequence>
<accession>A0A9J6G2U9</accession>
<evidence type="ECO:0000259" key="1">
    <source>
        <dbReference type="Pfam" id="PF00501"/>
    </source>
</evidence>
<name>A0A9J6G2U9_HAELO</name>
<evidence type="ECO:0000313" key="2">
    <source>
        <dbReference type="EMBL" id="KAH9372750.1"/>
    </source>
</evidence>
<dbReference type="VEuPathDB" id="VectorBase:HLOH_053336"/>
<feature type="domain" description="AMP-dependent synthetase/ligase" evidence="1">
    <location>
        <begin position="36"/>
        <end position="82"/>
    </location>
</feature>
<dbReference type="OrthoDB" id="6614653at2759"/>
<dbReference type="Pfam" id="PF00501">
    <property type="entry name" value="AMP-binding"/>
    <property type="match status" value="1"/>
</dbReference>
<dbReference type="InterPro" id="IPR000873">
    <property type="entry name" value="AMP-dep_synth/lig_dom"/>
</dbReference>
<comment type="caution">
    <text evidence="2">The sequence shown here is derived from an EMBL/GenBank/DDBJ whole genome shotgun (WGS) entry which is preliminary data.</text>
</comment>
<gene>
    <name evidence="2" type="ORF">HPB48_015639</name>
</gene>
<dbReference type="AlphaFoldDB" id="A0A9J6G2U9"/>
<dbReference type="InterPro" id="IPR042099">
    <property type="entry name" value="ANL_N_sf"/>
</dbReference>